<dbReference type="Pfam" id="PF03544">
    <property type="entry name" value="TonB_C"/>
    <property type="match status" value="1"/>
</dbReference>
<dbReference type="Gene3D" id="3.30.1150.10">
    <property type="match status" value="1"/>
</dbReference>
<dbReference type="SUPFAM" id="SSF74653">
    <property type="entry name" value="TolA/TonB C-terminal domain"/>
    <property type="match status" value="1"/>
</dbReference>
<dbReference type="GO" id="GO:0055085">
    <property type="term" value="P:transmembrane transport"/>
    <property type="evidence" value="ECO:0007669"/>
    <property type="project" value="InterPro"/>
</dbReference>
<dbReference type="PROSITE" id="PS52015">
    <property type="entry name" value="TONB_CTD"/>
    <property type="match status" value="1"/>
</dbReference>
<dbReference type="InterPro" id="IPR037682">
    <property type="entry name" value="TonB_C"/>
</dbReference>
<reference evidence="2" key="1">
    <citation type="submission" date="2017-09" db="EMBL/GenBank/DDBJ databases">
        <authorList>
            <person name="Ehlers B."/>
            <person name="Leendertz F.H."/>
        </authorList>
    </citation>
    <scope>NUCLEOTIDE SEQUENCE</scope>
    <source>
        <strain evidence="2">MAVP-26</strain>
    </source>
</reference>
<accession>A0A249W753</accession>
<organism evidence="2">
    <name type="scientific">Vibrio parahaemolyticus</name>
    <dbReference type="NCBI Taxonomy" id="670"/>
    <lineage>
        <taxon>Bacteria</taxon>
        <taxon>Pseudomonadati</taxon>
        <taxon>Pseudomonadota</taxon>
        <taxon>Gammaproteobacteria</taxon>
        <taxon>Vibrionales</taxon>
        <taxon>Vibrionaceae</taxon>
        <taxon>Vibrio</taxon>
    </lineage>
</organism>
<dbReference type="EMBL" id="CP023248">
    <property type="protein sequence ID" value="ASZ51911.1"/>
    <property type="molecule type" value="Genomic_DNA"/>
</dbReference>
<dbReference type="AlphaFoldDB" id="A0A249W753"/>
<sequence length="148" mass="16690">MQRLLYCVVHPLTGSYILQGVYMKKLSILSLSFLILCGCASKQEVYLTQSPIKVEQHDLGDYWVQSSEDFRFSLKSNIKVPKTGGYVLINYLIDSNGEIFNPTIVESSPKGEWDLIALKALSKVEYVPSESNSLNIPVYVTTEIKFSE</sequence>
<feature type="domain" description="TonB C-terminal" evidence="1">
    <location>
        <begin position="59"/>
        <end position="148"/>
    </location>
</feature>
<evidence type="ECO:0000259" key="1">
    <source>
        <dbReference type="PROSITE" id="PS52015"/>
    </source>
</evidence>
<gene>
    <name evidence="2" type="ORF">YA91_15860</name>
</gene>
<protein>
    <submittedName>
        <fullName evidence="2">Energy transducer TonB</fullName>
    </submittedName>
</protein>
<name>A0A249W753_VIBPH</name>
<evidence type="ECO:0000313" key="2">
    <source>
        <dbReference type="EMBL" id="ASZ51911.1"/>
    </source>
</evidence>
<proteinExistence type="predicted"/>